<dbReference type="SUPFAM" id="SSF57959">
    <property type="entry name" value="Leucine zipper domain"/>
    <property type="match status" value="1"/>
</dbReference>
<dbReference type="SUPFAM" id="SSF47454">
    <property type="entry name" value="A DNA-binding domain in eukaryotic transcription factors"/>
    <property type="match status" value="1"/>
</dbReference>
<keyword evidence="6" id="KW-0678">Repressor</keyword>
<dbReference type="Ensembl" id="ENSATET00000056341.1">
    <property type="protein sequence ID" value="ENSATEP00000070837.1"/>
    <property type="gene ID" value="ENSATEG00000009395.2"/>
</dbReference>
<keyword evidence="22" id="KW-0539">Nucleus</keyword>
<dbReference type="Proteomes" id="UP000265040">
    <property type="component" value="Chromosome 8"/>
</dbReference>
<evidence type="ECO:0000256" key="5">
    <source>
        <dbReference type="ARBA" id="ARBA00020485"/>
    </source>
</evidence>
<keyword evidence="9" id="KW-0256">Endoplasmic reticulum</keyword>
<dbReference type="SMART" id="SM00338">
    <property type="entry name" value="BRLZ"/>
    <property type="match status" value="1"/>
</dbReference>
<reference evidence="28" key="1">
    <citation type="submission" date="2021-04" db="EMBL/GenBank/DDBJ databases">
        <authorList>
            <consortium name="Wellcome Sanger Institute Data Sharing"/>
        </authorList>
    </citation>
    <scope>NUCLEOTIDE SEQUENCE [LARGE SCALE GENOMIC DNA]</scope>
</reference>
<dbReference type="InterPro" id="IPR004827">
    <property type="entry name" value="bZIP"/>
</dbReference>
<feature type="coiled-coil region" evidence="25">
    <location>
        <begin position="309"/>
        <end position="336"/>
    </location>
</feature>
<dbReference type="GeneTree" id="ENSGT00950000182892"/>
<dbReference type="GO" id="GO:0000978">
    <property type="term" value="F:RNA polymerase II cis-regulatory region sequence-specific DNA binding"/>
    <property type="evidence" value="ECO:0007669"/>
    <property type="project" value="InterPro"/>
</dbReference>
<dbReference type="CDD" id="cd14720">
    <property type="entry name" value="bZIP_NFE2-like"/>
    <property type="match status" value="1"/>
</dbReference>
<dbReference type="PANTHER" id="PTHR24411">
    <property type="entry name" value="NUCLEAR FACTOR ERYTHROID 2-RELATED FACTOR"/>
    <property type="match status" value="1"/>
</dbReference>
<name>A0A7N6FLT0_ANATE</name>
<keyword evidence="12" id="KW-0805">Transcription regulation</keyword>
<dbReference type="GO" id="GO:0008203">
    <property type="term" value="P:cholesterol metabolic process"/>
    <property type="evidence" value="ECO:0007669"/>
    <property type="project" value="UniProtKB-KW"/>
</dbReference>
<dbReference type="Pfam" id="PF03131">
    <property type="entry name" value="bZIP_Maf"/>
    <property type="match status" value="1"/>
</dbReference>
<keyword evidence="29" id="KW-1185">Reference proteome</keyword>
<keyword evidence="16" id="KW-0472">Membrane</keyword>
<dbReference type="InterPro" id="IPR008917">
    <property type="entry name" value="TF_DNA-bd_sf"/>
</dbReference>
<evidence type="ECO:0000256" key="23">
    <source>
        <dbReference type="ARBA" id="ARBA00030985"/>
    </source>
</evidence>
<evidence type="ECO:0000256" key="12">
    <source>
        <dbReference type="ARBA" id="ARBA00023015"/>
    </source>
</evidence>
<reference evidence="28" key="2">
    <citation type="submission" date="2025-08" db="UniProtKB">
        <authorList>
            <consortium name="Ensembl"/>
        </authorList>
    </citation>
    <scope>IDENTIFICATION</scope>
</reference>
<protein>
    <recommendedName>
        <fullName evidence="5">Endoplasmic reticulum membrane sensor NFE2L1</fullName>
    </recommendedName>
    <alternativeName>
        <fullName evidence="24">Nuclear factor erythroid 2-related factor 1</fullName>
    </alternativeName>
    <alternativeName>
        <fullName evidence="23">Nuclear factor, erythroid derived 2, like 1</fullName>
    </alternativeName>
</protein>
<evidence type="ECO:0000256" key="11">
    <source>
        <dbReference type="ARBA" id="ARBA00022989"/>
    </source>
</evidence>
<accession>A0A7N6FLT0</accession>
<evidence type="ECO:0000256" key="17">
    <source>
        <dbReference type="ARBA" id="ARBA00023159"/>
    </source>
</evidence>
<feature type="region of interest" description="Disordered" evidence="26">
    <location>
        <begin position="369"/>
        <end position="391"/>
    </location>
</feature>
<evidence type="ECO:0000256" key="4">
    <source>
        <dbReference type="ARBA" id="ARBA00008157"/>
    </source>
</evidence>
<keyword evidence="13" id="KW-0443">Lipid metabolism</keyword>
<keyword evidence="21" id="KW-0753">Steroid metabolism</keyword>
<comment type="similarity">
    <text evidence="4">Belongs to the bZIP family. CNC subfamily.</text>
</comment>
<evidence type="ECO:0000256" key="8">
    <source>
        <dbReference type="ARBA" id="ARBA00022692"/>
    </source>
</evidence>
<sequence>MGLNAEDNLSAFNMNLLMPDLVDTVESSPCVHCVPHPEHLAGFDVNCHSCDITPSSFATSLEGNDMTQEFQTSPSSLFLVDKEEDFEDEDDHPLDDLLDDVAMLDDIRLLDLALDEGFSPEMADEAYSDSGLSLDFSHNSSSSLGGWYPKDVKKVFPANYEDRKLFNDFSWQEDIDHDHTYNQPWFSASSPPSVGKMPTKHTKSSSRHGNVRPYPYSYRQISKTDAFSRDEWHAQALKIPFSNELIVNLPVEDFNDLLTNFQLNEDQLTLIRDIRRRGKNKIAAQNCRKRKLDVLQGLEDEVSCLRRHRLWLLQEKQEARKKLQEMKRQLDVLYQEVFSRLRDENGRPLDTTEYLLQVGSSGNITVASHQQDALLPMRGQKNSKKQRGKKK</sequence>
<evidence type="ECO:0000256" key="16">
    <source>
        <dbReference type="ARBA" id="ARBA00023136"/>
    </source>
</evidence>
<keyword evidence="15" id="KW-0238">DNA-binding</keyword>
<evidence type="ECO:0000256" key="18">
    <source>
        <dbReference type="ARBA" id="ARBA00023163"/>
    </source>
</evidence>
<keyword evidence="7" id="KW-0153">Cholesterol metabolism</keyword>
<keyword evidence="17" id="KW-0010">Activator</keyword>
<feature type="region of interest" description="Disordered" evidence="26">
    <location>
        <begin position="187"/>
        <end position="212"/>
    </location>
</feature>
<keyword evidence="8" id="KW-0812">Transmembrane</keyword>
<keyword evidence="18" id="KW-0804">Transcription</keyword>
<evidence type="ECO:0000256" key="3">
    <source>
        <dbReference type="ARBA" id="ARBA00004648"/>
    </source>
</evidence>
<feature type="domain" description="BZIP" evidence="27">
    <location>
        <begin position="270"/>
        <end position="333"/>
    </location>
</feature>
<dbReference type="PROSITE" id="PS50217">
    <property type="entry name" value="BZIP"/>
    <property type="match status" value="1"/>
</dbReference>
<dbReference type="GO" id="GO:0005634">
    <property type="term" value="C:nucleus"/>
    <property type="evidence" value="ECO:0007669"/>
    <property type="project" value="UniProtKB-SubCell"/>
</dbReference>
<evidence type="ECO:0000313" key="29">
    <source>
        <dbReference type="Proteomes" id="UP000265040"/>
    </source>
</evidence>
<evidence type="ECO:0000256" key="25">
    <source>
        <dbReference type="SAM" id="Coils"/>
    </source>
</evidence>
<evidence type="ECO:0000256" key="20">
    <source>
        <dbReference type="ARBA" id="ARBA00023180"/>
    </source>
</evidence>
<evidence type="ECO:0000256" key="24">
    <source>
        <dbReference type="ARBA" id="ARBA00031659"/>
    </source>
</evidence>
<evidence type="ECO:0000256" key="22">
    <source>
        <dbReference type="ARBA" id="ARBA00023242"/>
    </source>
</evidence>
<keyword evidence="19" id="KW-1207">Sterol metabolism</keyword>
<evidence type="ECO:0000256" key="7">
    <source>
        <dbReference type="ARBA" id="ARBA00022548"/>
    </source>
</evidence>
<evidence type="ECO:0000256" key="13">
    <source>
        <dbReference type="ARBA" id="ARBA00023098"/>
    </source>
</evidence>
<evidence type="ECO:0000256" key="2">
    <source>
        <dbReference type="ARBA" id="ARBA00004643"/>
    </source>
</evidence>
<proteinExistence type="inferred from homology"/>
<feature type="compositionally biased region" description="Basic residues" evidence="26">
    <location>
        <begin position="381"/>
        <end position="391"/>
    </location>
</feature>
<dbReference type="PROSITE" id="PS00036">
    <property type="entry name" value="BZIP_BASIC"/>
    <property type="match status" value="1"/>
</dbReference>
<comment type="subcellular location">
    <subcellularLocation>
        <location evidence="3">Endoplasmic reticulum membrane</location>
        <topology evidence="3">Single-pass type II membrane protein</topology>
    </subcellularLocation>
    <subcellularLocation>
        <location evidence="2">Endoplasmic reticulum membrane</location>
        <topology evidence="2">Single-pass type III membrane protein</topology>
    </subcellularLocation>
    <subcellularLocation>
        <location evidence="1">Nucleus</location>
    </subcellularLocation>
</comment>
<keyword evidence="10" id="KW-0735">Signal-anchor</keyword>
<evidence type="ECO:0000256" key="10">
    <source>
        <dbReference type="ARBA" id="ARBA00022968"/>
    </source>
</evidence>
<evidence type="ECO:0000256" key="21">
    <source>
        <dbReference type="ARBA" id="ARBA00023221"/>
    </source>
</evidence>
<evidence type="ECO:0000256" key="26">
    <source>
        <dbReference type="SAM" id="MobiDB-lite"/>
    </source>
</evidence>
<dbReference type="InterPro" id="IPR047167">
    <property type="entry name" value="NFE2-like"/>
</dbReference>
<keyword evidence="20" id="KW-0325">Glycoprotein</keyword>
<evidence type="ECO:0000256" key="9">
    <source>
        <dbReference type="ARBA" id="ARBA00022824"/>
    </source>
</evidence>
<dbReference type="GO" id="GO:0005789">
    <property type="term" value="C:endoplasmic reticulum membrane"/>
    <property type="evidence" value="ECO:0007669"/>
    <property type="project" value="UniProtKB-SubCell"/>
</dbReference>
<keyword evidence="25" id="KW-0175">Coiled coil</keyword>
<keyword evidence="14" id="KW-0446">Lipid-binding</keyword>
<evidence type="ECO:0000256" key="6">
    <source>
        <dbReference type="ARBA" id="ARBA00022491"/>
    </source>
</evidence>
<reference evidence="28" key="3">
    <citation type="submission" date="2025-09" db="UniProtKB">
        <authorList>
            <consortium name="Ensembl"/>
        </authorList>
    </citation>
    <scope>IDENTIFICATION</scope>
</reference>
<evidence type="ECO:0000256" key="1">
    <source>
        <dbReference type="ARBA" id="ARBA00004123"/>
    </source>
</evidence>
<evidence type="ECO:0000256" key="15">
    <source>
        <dbReference type="ARBA" id="ARBA00023125"/>
    </source>
</evidence>
<organism evidence="28 29">
    <name type="scientific">Anabas testudineus</name>
    <name type="common">Climbing perch</name>
    <name type="synonym">Anthias testudineus</name>
    <dbReference type="NCBI Taxonomy" id="64144"/>
    <lineage>
        <taxon>Eukaryota</taxon>
        <taxon>Metazoa</taxon>
        <taxon>Chordata</taxon>
        <taxon>Craniata</taxon>
        <taxon>Vertebrata</taxon>
        <taxon>Euteleostomi</taxon>
        <taxon>Actinopterygii</taxon>
        <taxon>Neopterygii</taxon>
        <taxon>Teleostei</taxon>
        <taxon>Neoteleostei</taxon>
        <taxon>Acanthomorphata</taxon>
        <taxon>Anabantaria</taxon>
        <taxon>Anabantiformes</taxon>
        <taxon>Anabantoidei</taxon>
        <taxon>Anabantidae</taxon>
        <taxon>Anabas</taxon>
    </lineage>
</organism>
<feature type="compositionally biased region" description="Basic residues" evidence="26">
    <location>
        <begin position="198"/>
        <end position="210"/>
    </location>
</feature>
<evidence type="ECO:0000313" key="28">
    <source>
        <dbReference type="Ensembl" id="ENSATEP00000070837.1"/>
    </source>
</evidence>
<evidence type="ECO:0000256" key="14">
    <source>
        <dbReference type="ARBA" id="ARBA00023121"/>
    </source>
</evidence>
<dbReference type="GO" id="GO:0000981">
    <property type="term" value="F:DNA-binding transcription factor activity, RNA polymerase II-specific"/>
    <property type="evidence" value="ECO:0007669"/>
    <property type="project" value="TreeGrafter"/>
</dbReference>
<dbReference type="PANTHER" id="PTHR24411:SF31">
    <property type="entry name" value="ENDOPLASMIC RETICULUM MEMBRANE SENSOR NFE2L1"/>
    <property type="match status" value="1"/>
</dbReference>
<keyword evidence="11" id="KW-1133">Transmembrane helix</keyword>
<evidence type="ECO:0000259" key="27">
    <source>
        <dbReference type="PROSITE" id="PS50217"/>
    </source>
</evidence>
<dbReference type="Gene3D" id="1.10.880.10">
    <property type="entry name" value="Transcription factor, Skn-1-like, DNA-binding domain"/>
    <property type="match status" value="1"/>
</dbReference>
<dbReference type="InterPro" id="IPR046347">
    <property type="entry name" value="bZIP_sf"/>
</dbReference>
<dbReference type="AlphaFoldDB" id="A0A7N6FLT0"/>
<dbReference type="GO" id="GO:0008289">
    <property type="term" value="F:lipid binding"/>
    <property type="evidence" value="ECO:0007669"/>
    <property type="project" value="UniProtKB-KW"/>
</dbReference>
<dbReference type="InterPro" id="IPR004826">
    <property type="entry name" value="bZIP_Maf"/>
</dbReference>
<evidence type="ECO:0000256" key="19">
    <source>
        <dbReference type="ARBA" id="ARBA00023166"/>
    </source>
</evidence>